<organism evidence="3 4">
    <name type="scientific">Cupriavidus neocaledonicus</name>
    <dbReference type="NCBI Taxonomy" id="1040979"/>
    <lineage>
        <taxon>Bacteria</taxon>
        <taxon>Pseudomonadati</taxon>
        <taxon>Pseudomonadota</taxon>
        <taxon>Betaproteobacteria</taxon>
        <taxon>Burkholderiales</taxon>
        <taxon>Burkholderiaceae</taxon>
        <taxon>Cupriavidus</taxon>
    </lineage>
</organism>
<keyword evidence="5" id="KW-1185">Reference proteome</keyword>
<keyword evidence="3" id="KW-0614">Plasmid</keyword>
<protein>
    <submittedName>
        <fullName evidence="3">Uncharacterized protein</fullName>
    </submittedName>
</protein>
<dbReference type="EMBL" id="LT984807">
    <property type="protein sequence ID" value="SPD60400.1"/>
    <property type="molecule type" value="Genomic_DNA"/>
</dbReference>
<feature type="region of interest" description="Disordered" evidence="1">
    <location>
        <begin position="1"/>
        <end position="78"/>
    </location>
</feature>
<evidence type="ECO:0000313" key="4">
    <source>
        <dbReference type="Proteomes" id="UP000255168"/>
    </source>
</evidence>
<feature type="compositionally biased region" description="Polar residues" evidence="1">
    <location>
        <begin position="52"/>
        <end position="61"/>
    </location>
</feature>
<dbReference type="Proteomes" id="UP000255168">
    <property type="component" value="Plasmid II"/>
</dbReference>
<proteinExistence type="predicted"/>
<feature type="compositionally biased region" description="Low complexity" evidence="1">
    <location>
        <begin position="1"/>
        <end position="16"/>
    </location>
</feature>
<dbReference type="EMBL" id="OFTC01000048">
    <property type="protein sequence ID" value="SOZ40259.1"/>
    <property type="molecule type" value="Genomic_DNA"/>
</dbReference>
<accession>A0A375HUK1</accession>
<dbReference type="Proteomes" id="UP000256710">
    <property type="component" value="Unassembled WGS sequence"/>
</dbReference>
<evidence type="ECO:0000313" key="3">
    <source>
        <dbReference type="EMBL" id="SPD60400.1"/>
    </source>
</evidence>
<evidence type="ECO:0000313" key="2">
    <source>
        <dbReference type="EMBL" id="SOZ40259.1"/>
    </source>
</evidence>
<name>A0A375HUK1_9BURK</name>
<sequence>MRSARAWASAAPSSTAPEHRPAWARSARKPVAIASAGPHPRPSPASGRGETTHSVINSLKLSNPRLCTPSPARGRGLG</sequence>
<geneLocation type="plasmid" evidence="3">
    <name>II</name>
</geneLocation>
<evidence type="ECO:0000313" key="5">
    <source>
        <dbReference type="Proteomes" id="UP000256710"/>
    </source>
</evidence>
<dbReference type="AlphaFoldDB" id="A0A375HUK1"/>
<geneLocation type="plasmid" evidence="4">
    <name>ii</name>
</geneLocation>
<reference evidence="4 5" key="1">
    <citation type="submission" date="2018-01" db="EMBL/GenBank/DDBJ databases">
        <authorList>
            <person name="Clerissi C."/>
        </authorList>
    </citation>
    <scope>NUCLEOTIDE SEQUENCE [LARGE SCALE GENOMIC DNA]</scope>
    <source>
        <strain evidence="2">Cupriavidus taiwanensis STM 6082</strain>
        <strain evidence="3">Cupriavidus taiwanensis STM 6160</strain>
        <plasmid evidence="4">ii</plasmid>
        <plasmid evidence="3">II</plasmid>
    </source>
</reference>
<evidence type="ECO:0000256" key="1">
    <source>
        <dbReference type="SAM" id="MobiDB-lite"/>
    </source>
</evidence>
<gene>
    <name evidence="2" type="ORF">CBM2605_B90005</name>
    <name evidence="3" type="ORF">CBM2607_MP21052</name>
</gene>